<evidence type="ECO:0000313" key="3">
    <source>
        <dbReference type="Proteomes" id="UP000481153"/>
    </source>
</evidence>
<dbReference type="InterPro" id="IPR011989">
    <property type="entry name" value="ARM-like"/>
</dbReference>
<evidence type="ECO:0000313" key="2">
    <source>
        <dbReference type="EMBL" id="KAF0738066.1"/>
    </source>
</evidence>
<proteinExistence type="predicted"/>
<keyword evidence="3" id="KW-1185">Reference proteome</keyword>
<name>A0A6G0XD31_9STRA</name>
<feature type="region of interest" description="Disordered" evidence="1">
    <location>
        <begin position="1"/>
        <end position="20"/>
    </location>
</feature>
<dbReference type="AlphaFoldDB" id="A0A6G0XD31"/>
<reference evidence="2 3" key="1">
    <citation type="submission" date="2019-07" db="EMBL/GenBank/DDBJ databases">
        <title>Genomics analysis of Aphanomyces spp. identifies a new class of oomycete effector associated with host adaptation.</title>
        <authorList>
            <person name="Gaulin E."/>
        </authorList>
    </citation>
    <scope>NUCLEOTIDE SEQUENCE [LARGE SCALE GENOMIC DNA]</scope>
    <source>
        <strain evidence="2 3">ATCC 201684</strain>
    </source>
</reference>
<protein>
    <submittedName>
        <fullName evidence="2">Uncharacterized protein</fullName>
    </submittedName>
</protein>
<gene>
    <name evidence="2" type="ORF">Ae201684_006057</name>
</gene>
<sequence>MAKRSGRKRKAEEDASAAHATNQLADAEALLNAGSTEEGQALFKSIIESDADDQVVGVAKYTLAMVNLCKGDSASADGALTSLGLRYRLHESVFVSESNGKTVESSSVANHVQVVDDAFAKPVWTHLCDRLNHTSSPFWSEHRYGEPDVGYFSYAFSDCATAKPRHCIEAWIQSHLLPVVQAAFPDKAASIRHAEWWAHSRDQISGHQLHYDTDETRLTRDHSLHYPLVSTVWYLTPGASGAPTLITDKKFGQDALQSHGYLVYPEENRLAMFDGRLLHGVIPHFLPRGDSTERLTLMVGFWDKDVATNDYVVDKPTANMMLPLKVDSETTWPAHFTQTWSSSDTATALKKPGPIFAVEEPLWVDLHPPADAMTTHREDSVFVGKYFLHDLAQLDSDVAGLLAEPSEEDREWLVKHQDDKDFEPRLAQTLCVVFEWMKRGDEFLDLAGDFLLELTAHCPAAVRVVRATKAWAELVTLLLETAEAKETIAAIAWNILKGPDPQGQEDMFHTPELVEALMDAGESDEECVAMVCGALAYCLDIVPNRKYVMQGLASHLASLYQDRDEDDEFAGAQDIQDTEDAIAFVLKGSGSEVKKLTSVLKSKLGSYYSDAAAKFK</sequence>
<evidence type="ECO:0000256" key="1">
    <source>
        <dbReference type="SAM" id="MobiDB-lite"/>
    </source>
</evidence>
<accession>A0A6G0XD31</accession>
<organism evidence="2 3">
    <name type="scientific">Aphanomyces euteiches</name>
    <dbReference type="NCBI Taxonomy" id="100861"/>
    <lineage>
        <taxon>Eukaryota</taxon>
        <taxon>Sar</taxon>
        <taxon>Stramenopiles</taxon>
        <taxon>Oomycota</taxon>
        <taxon>Saprolegniomycetes</taxon>
        <taxon>Saprolegniales</taxon>
        <taxon>Verrucalvaceae</taxon>
        <taxon>Aphanomyces</taxon>
    </lineage>
</organism>
<dbReference type="SUPFAM" id="SSF48371">
    <property type="entry name" value="ARM repeat"/>
    <property type="match status" value="1"/>
</dbReference>
<dbReference type="Gene3D" id="1.25.10.10">
    <property type="entry name" value="Leucine-rich Repeat Variant"/>
    <property type="match status" value="1"/>
</dbReference>
<dbReference type="EMBL" id="VJMJ01000079">
    <property type="protein sequence ID" value="KAF0738066.1"/>
    <property type="molecule type" value="Genomic_DNA"/>
</dbReference>
<dbReference type="VEuPathDB" id="FungiDB:AeMF1_004724"/>
<dbReference type="Proteomes" id="UP000481153">
    <property type="component" value="Unassembled WGS sequence"/>
</dbReference>
<comment type="caution">
    <text evidence="2">The sequence shown here is derived from an EMBL/GenBank/DDBJ whole genome shotgun (WGS) entry which is preliminary data.</text>
</comment>
<dbReference type="InterPro" id="IPR016024">
    <property type="entry name" value="ARM-type_fold"/>
</dbReference>